<dbReference type="Proteomes" id="UP000515203">
    <property type="component" value="Unplaced"/>
</dbReference>
<dbReference type="PANTHER" id="PTHR15343">
    <property type="entry name" value="CD7"/>
    <property type="match status" value="1"/>
</dbReference>
<feature type="chain" id="PRO_5027916334" evidence="2">
    <location>
        <begin position="23"/>
        <end position="216"/>
    </location>
</feature>
<dbReference type="GeneID" id="101563963"/>
<keyword evidence="1" id="KW-0812">Transmembrane</keyword>
<dbReference type="PANTHER" id="PTHR15343:SF0">
    <property type="entry name" value="T-CELL ANTIGEN CD7"/>
    <property type="match status" value="1"/>
</dbReference>
<dbReference type="Gene3D" id="2.60.40.10">
    <property type="entry name" value="Immunoglobulins"/>
    <property type="match status" value="1"/>
</dbReference>
<name>A0A6P3F654_OCTDE</name>
<keyword evidence="1" id="KW-0472">Membrane</keyword>
<reference evidence="5" key="1">
    <citation type="submission" date="2025-08" db="UniProtKB">
        <authorList>
            <consortium name="RefSeq"/>
        </authorList>
    </citation>
    <scope>IDENTIFICATION</scope>
</reference>
<keyword evidence="4" id="KW-1185">Reference proteome</keyword>
<dbReference type="InterPro" id="IPR007110">
    <property type="entry name" value="Ig-like_dom"/>
</dbReference>
<dbReference type="RefSeq" id="XP_004639607.1">
    <property type="nucleotide sequence ID" value="XM_004639550.2"/>
</dbReference>
<dbReference type="SMART" id="SM00409">
    <property type="entry name" value="IG"/>
    <property type="match status" value="1"/>
</dbReference>
<dbReference type="InterPro" id="IPR013783">
    <property type="entry name" value="Ig-like_fold"/>
</dbReference>
<organism evidence="4 5">
    <name type="scientific">Octodon degus</name>
    <name type="common">Degu</name>
    <name type="synonym">Sciurus degus</name>
    <dbReference type="NCBI Taxonomy" id="10160"/>
    <lineage>
        <taxon>Eukaryota</taxon>
        <taxon>Metazoa</taxon>
        <taxon>Chordata</taxon>
        <taxon>Craniata</taxon>
        <taxon>Vertebrata</taxon>
        <taxon>Euteleostomi</taxon>
        <taxon>Mammalia</taxon>
        <taxon>Eutheria</taxon>
        <taxon>Euarchontoglires</taxon>
        <taxon>Glires</taxon>
        <taxon>Rodentia</taxon>
        <taxon>Hystricomorpha</taxon>
        <taxon>Octodontidae</taxon>
        <taxon>Octodon</taxon>
    </lineage>
</organism>
<evidence type="ECO:0000256" key="2">
    <source>
        <dbReference type="SAM" id="SignalP"/>
    </source>
</evidence>
<protein>
    <submittedName>
        <fullName evidence="5">T-cell antigen CD7</fullName>
    </submittedName>
</protein>
<dbReference type="InterPro" id="IPR003599">
    <property type="entry name" value="Ig_sub"/>
</dbReference>
<gene>
    <name evidence="5" type="primary">Cd7</name>
</gene>
<dbReference type="PROSITE" id="PS50835">
    <property type="entry name" value="IG_LIKE"/>
    <property type="match status" value="1"/>
</dbReference>
<dbReference type="GO" id="GO:0038023">
    <property type="term" value="F:signaling receptor activity"/>
    <property type="evidence" value="ECO:0007669"/>
    <property type="project" value="InterPro"/>
</dbReference>
<feature type="domain" description="Ig-like" evidence="3">
    <location>
        <begin position="24"/>
        <end position="117"/>
    </location>
</feature>
<evidence type="ECO:0000313" key="5">
    <source>
        <dbReference type="RefSeq" id="XP_004639607.1"/>
    </source>
</evidence>
<dbReference type="SUPFAM" id="SSF48726">
    <property type="entry name" value="Immunoglobulin"/>
    <property type="match status" value="1"/>
</dbReference>
<evidence type="ECO:0000256" key="1">
    <source>
        <dbReference type="SAM" id="Phobius"/>
    </source>
</evidence>
<dbReference type="InterPro" id="IPR039090">
    <property type="entry name" value="CD7"/>
</dbReference>
<dbReference type="Pfam" id="PF07686">
    <property type="entry name" value="V-set"/>
    <property type="match status" value="1"/>
</dbReference>
<dbReference type="AlphaFoldDB" id="A0A6P3F654"/>
<dbReference type="InterPro" id="IPR013106">
    <property type="entry name" value="Ig_V-set"/>
</dbReference>
<dbReference type="GO" id="GO:0002250">
    <property type="term" value="P:adaptive immune response"/>
    <property type="evidence" value="ECO:0007669"/>
    <property type="project" value="InterPro"/>
</dbReference>
<proteinExistence type="predicted"/>
<dbReference type="FunCoup" id="A0A6P3F654">
    <property type="interactions" value="141"/>
</dbReference>
<keyword evidence="1" id="KW-1133">Transmembrane helix</keyword>
<evidence type="ECO:0000313" key="4">
    <source>
        <dbReference type="Proteomes" id="UP000515203"/>
    </source>
</evidence>
<keyword evidence="2" id="KW-0732">Signal</keyword>
<feature type="transmembrane region" description="Helical" evidence="1">
    <location>
        <begin position="157"/>
        <end position="179"/>
    </location>
</feature>
<dbReference type="OrthoDB" id="9899013at2759"/>
<feature type="signal peptide" evidence="2">
    <location>
        <begin position="1"/>
        <end position="22"/>
    </location>
</feature>
<accession>A0A6P3F654</accession>
<sequence>MARFMHLSWLTLLALLFSLAGALPEVLPTQEVQPSPLHMVVSVGDSVNITCSTTVPLKGLYLKLKWPRNMEVIYYEDGVNATVDQQFWGRINFMGSQENLTITMSHLEMADSGVYTCFPVADLEFSGSDTMVMVTEKLCKETQEPHKHQEHGLMSLILPWVLAGSCFFLGLGLGTLCALRTQIKNSCASRDKNLIYVVYEDMSYNSRNTISPPIQG</sequence>
<dbReference type="GO" id="GO:0016020">
    <property type="term" value="C:membrane"/>
    <property type="evidence" value="ECO:0007669"/>
    <property type="project" value="InterPro"/>
</dbReference>
<dbReference type="CDD" id="cd00099">
    <property type="entry name" value="IgV"/>
    <property type="match status" value="1"/>
</dbReference>
<dbReference type="InterPro" id="IPR036179">
    <property type="entry name" value="Ig-like_dom_sf"/>
</dbReference>
<evidence type="ECO:0000259" key="3">
    <source>
        <dbReference type="PROSITE" id="PS50835"/>
    </source>
</evidence>
<dbReference type="InParanoid" id="A0A6P3F654"/>
<dbReference type="CTD" id="924"/>